<evidence type="ECO:0000313" key="3">
    <source>
        <dbReference type="Proteomes" id="UP000269721"/>
    </source>
</evidence>
<reference evidence="3" key="1">
    <citation type="journal article" date="2018" name="Nat. Microbiol.">
        <title>Leveraging single-cell genomics to expand the fungal tree of life.</title>
        <authorList>
            <person name="Ahrendt S.R."/>
            <person name="Quandt C.A."/>
            <person name="Ciobanu D."/>
            <person name="Clum A."/>
            <person name="Salamov A."/>
            <person name="Andreopoulos B."/>
            <person name="Cheng J.F."/>
            <person name="Woyke T."/>
            <person name="Pelin A."/>
            <person name="Henrissat B."/>
            <person name="Reynolds N.K."/>
            <person name="Benny G.L."/>
            <person name="Smith M.E."/>
            <person name="James T.Y."/>
            <person name="Grigoriev I.V."/>
        </authorList>
    </citation>
    <scope>NUCLEOTIDE SEQUENCE [LARGE SCALE GENOMIC DNA]</scope>
</reference>
<evidence type="ECO:0000256" key="1">
    <source>
        <dbReference type="SAM" id="MobiDB-lite"/>
    </source>
</evidence>
<gene>
    <name evidence="2" type="ORF">BDK51DRAFT_41276</name>
</gene>
<dbReference type="EMBL" id="KZ995401">
    <property type="protein sequence ID" value="RKO90750.1"/>
    <property type="molecule type" value="Genomic_DNA"/>
</dbReference>
<sequence>MSDAKEKRCHKLDTRPHAMICDEMTIDNSHGVRLSIRALPRVEPAEPQKNGQAIDDARQEHGRPSLPGRATALANRVGHGSSRRRRHSSSSSGGSQTIPETVRVATAAVKRTLVAVGWKLDRQVFNVAGDATSTAPAPSSLLGPSETQPPLAVTPTSMPFPAET</sequence>
<evidence type="ECO:0000313" key="2">
    <source>
        <dbReference type="EMBL" id="RKO90750.1"/>
    </source>
</evidence>
<name>A0A4P9WI03_9FUNG</name>
<keyword evidence="3" id="KW-1185">Reference proteome</keyword>
<dbReference type="AlphaFoldDB" id="A0A4P9WI03"/>
<dbReference type="Proteomes" id="UP000269721">
    <property type="component" value="Unassembled WGS sequence"/>
</dbReference>
<accession>A0A4P9WI03</accession>
<organism evidence="2 3">
    <name type="scientific">Blyttiomyces helicus</name>
    <dbReference type="NCBI Taxonomy" id="388810"/>
    <lineage>
        <taxon>Eukaryota</taxon>
        <taxon>Fungi</taxon>
        <taxon>Fungi incertae sedis</taxon>
        <taxon>Chytridiomycota</taxon>
        <taxon>Chytridiomycota incertae sedis</taxon>
        <taxon>Chytridiomycetes</taxon>
        <taxon>Chytridiomycetes incertae sedis</taxon>
        <taxon>Blyttiomyces</taxon>
    </lineage>
</organism>
<feature type="region of interest" description="Disordered" evidence="1">
    <location>
        <begin position="41"/>
        <end position="101"/>
    </location>
</feature>
<proteinExistence type="predicted"/>
<feature type="region of interest" description="Disordered" evidence="1">
    <location>
        <begin position="131"/>
        <end position="164"/>
    </location>
</feature>
<protein>
    <submittedName>
        <fullName evidence="2">Uncharacterized protein</fullName>
    </submittedName>
</protein>